<dbReference type="EMBL" id="CADEAL010000378">
    <property type="protein sequence ID" value="CAB1419291.1"/>
    <property type="molecule type" value="Genomic_DNA"/>
</dbReference>
<proteinExistence type="predicted"/>
<protein>
    <submittedName>
        <fullName evidence="2">Uncharacterized protein</fullName>
    </submittedName>
</protein>
<feature type="region of interest" description="Disordered" evidence="1">
    <location>
        <begin position="213"/>
        <end position="241"/>
    </location>
</feature>
<evidence type="ECO:0000256" key="1">
    <source>
        <dbReference type="SAM" id="MobiDB-lite"/>
    </source>
</evidence>
<evidence type="ECO:0000313" key="3">
    <source>
        <dbReference type="Proteomes" id="UP001153269"/>
    </source>
</evidence>
<keyword evidence="3" id="KW-1185">Reference proteome</keyword>
<organism evidence="2 3">
    <name type="scientific">Pleuronectes platessa</name>
    <name type="common">European plaice</name>
    <dbReference type="NCBI Taxonomy" id="8262"/>
    <lineage>
        <taxon>Eukaryota</taxon>
        <taxon>Metazoa</taxon>
        <taxon>Chordata</taxon>
        <taxon>Craniata</taxon>
        <taxon>Vertebrata</taxon>
        <taxon>Euteleostomi</taxon>
        <taxon>Actinopterygii</taxon>
        <taxon>Neopterygii</taxon>
        <taxon>Teleostei</taxon>
        <taxon>Neoteleostei</taxon>
        <taxon>Acanthomorphata</taxon>
        <taxon>Carangaria</taxon>
        <taxon>Pleuronectiformes</taxon>
        <taxon>Pleuronectoidei</taxon>
        <taxon>Pleuronectidae</taxon>
        <taxon>Pleuronectes</taxon>
    </lineage>
</organism>
<feature type="compositionally biased region" description="Basic and acidic residues" evidence="1">
    <location>
        <begin position="87"/>
        <end position="99"/>
    </location>
</feature>
<name>A0A9N7TVL1_PLEPL</name>
<dbReference type="AlphaFoldDB" id="A0A9N7TVL1"/>
<reference evidence="2" key="1">
    <citation type="submission" date="2020-03" db="EMBL/GenBank/DDBJ databases">
        <authorList>
            <person name="Weist P."/>
        </authorList>
    </citation>
    <scope>NUCLEOTIDE SEQUENCE</scope>
</reference>
<feature type="compositionally biased region" description="Basic residues" evidence="1">
    <location>
        <begin position="219"/>
        <end position="235"/>
    </location>
</feature>
<evidence type="ECO:0000313" key="2">
    <source>
        <dbReference type="EMBL" id="CAB1419291.1"/>
    </source>
</evidence>
<dbReference type="Proteomes" id="UP001153269">
    <property type="component" value="Unassembled WGS sequence"/>
</dbReference>
<comment type="caution">
    <text evidence="2">The sequence shown here is derived from an EMBL/GenBank/DDBJ whole genome shotgun (WGS) entry which is preliminary data.</text>
</comment>
<feature type="region of interest" description="Disordered" evidence="1">
    <location>
        <begin position="87"/>
        <end position="117"/>
    </location>
</feature>
<accession>A0A9N7TVL1</accession>
<gene>
    <name evidence="2" type="ORF">PLEPLA_LOCUS7119</name>
</gene>
<sequence>MADDANNFHGWVFECQARIIRGAKKSPRCFSPALSLMHLSLPYVKCSNCSKRSPTRQTDQNHGCQSRWVTVAPVFHLALAPLFSCPDKESDPWQDKKDVSAPGRLELSEESPTCSPQVMQTEGRVVGGFRHIRHSGGSLSSHAFQHFLGYPKVFQDRWDMETFLRAVGLPGGHLPVGRARYTFKGRSSQGDGCCLPWQSHLLFISRLSTLGKNKPGKVNSKKLRQSPLKKSKQRTARMGESETVKQDGFLDCATNLMANREPIRARACGRRPGDDPPLMDVAAMTKGNHLSVVVHIADNVTAEQSQLTANKKVALTAALD</sequence>